<evidence type="ECO:0000313" key="3">
    <source>
        <dbReference type="EMBL" id="MTD54004.1"/>
    </source>
</evidence>
<comment type="caution">
    <text evidence="3">The sequence shown here is derived from an EMBL/GenBank/DDBJ whole genome shotgun (WGS) entry which is preliminary data.</text>
</comment>
<dbReference type="PANTHER" id="PTHR21240">
    <property type="entry name" value="2-AMINO-3-CARBOXYLMUCONATE-6-SEMIALDEHYDE DECARBOXYLASE"/>
    <property type="match status" value="1"/>
</dbReference>
<keyword evidence="4" id="KW-1185">Reference proteome</keyword>
<dbReference type="PANTHER" id="PTHR21240:SF30">
    <property type="entry name" value="AMIDOHYDROLASE-RELATED DOMAIN-CONTAINING PROTEIN-RELATED"/>
    <property type="match status" value="1"/>
</dbReference>
<dbReference type="EMBL" id="WMBA01000009">
    <property type="protein sequence ID" value="MTD54004.1"/>
    <property type="molecule type" value="Genomic_DNA"/>
</dbReference>
<dbReference type="Pfam" id="PF04909">
    <property type="entry name" value="Amidohydro_2"/>
    <property type="match status" value="1"/>
</dbReference>
<dbReference type="GO" id="GO:0005829">
    <property type="term" value="C:cytosol"/>
    <property type="evidence" value="ECO:0007669"/>
    <property type="project" value="TreeGrafter"/>
</dbReference>
<dbReference type="Proteomes" id="UP000440096">
    <property type="component" value="Unassembled WGS sequence"/>
</dbReference>
<organism evidence="3 4">
    <name type="scientific">Amycolatopsis pithecellobii</name>
    <dbReference type="NCBI Taxonomy" id="664692"/>
    <lineage>
        <taxon>Bacteria</taxon>
        <taxon>Bacillati</taxon>
        <taxon>Actinomycetota</taxon>
        <taxon>Actinomycetes</taxon>
        <taxon>Pseudonocardiales</taxon>
        <taxon>Pseudonocardiaceae</taxon>
        <taxon>Amycolatopsis</taxon>
    </lineage>
</organism>
<gene>
    <name evidence="3" type="ORF">GKO32_08425</name>
</gene>
<evidence type="ECO:0000259" key="2">
    <source>
        <dbReference type="Pfam" id="PF04909"/>
    </source>
</evidence>
<dbReference type="RefSeq" id="WP_154756242.1">
    <property type="nucleotide sequence ID" value="NZ_WMBA01000009.1"/>
</dbReference>
<dbReference type="GO" id="GO:0019748">
    <property type="term" value="P:secondary metabolic process"/>
    <property type="evidence" value="ECO:0007669"/>
    <property type="project" value="TreeGrafter"/>
</dbReference>
<evidence type="ECO:0000256" key="1">
    <source>
        <dbReference type="ARBA" id="ARBA00023239"/>
    </source>
</evidence>
<keyword evidence="3" id="KW-0378">Hydrolase</keyword>
<dbReference type="GO" id="GO:0016831">
    <property type="term" value="F:carboxy-lyase activity"/>
    <property type="evidence" value="ECO:0007669"/>
    <property type="project" value="InterPro"/>
</dbReference>
<dbReference type="AlphaFoldDB" id="A0A6N7Z2H1"/>
<evidence type="ECO:0000313" key="4">
    <source>
        <dbReference type="Proteomes" id="UP000440096"/>
    </source>
</evidence>
<sequence>MSGTAHEVSRVIAVEEHVWSPELRGALLELGGDDTVDAFSNDATTNRLLLDAGEERLARMDAAGVDFQVLSITSPGTQQLPAAQAVSVARISNDFLADAVRRHPGRFAAFATLPTPDPAAAADELHRCVTELGFVGAMLFPRTGPDYLDHKSHRPIFDAAAELDVPVYIHPGVPPEAVREALYGGFDFATNLMLSTGGWGWHADAGLAALRLILAGTFDRHPDLQIILGHWGEMLVSFADRADGLSRASAHLERRILDYITGNVYATAGGIFSHRMLRQVLDVVGPDRIMFAVDDPYTATIGSESKASPGFARAFIETAPIGAEDKAKLAHRNAERFLLKRG</sequence>
<dbReference type="InterPro" id="IPR032465">
    <property type="entry name" value="ACMSD"/>
</dbReference>
<dbReference type="Gene3D" id="3.20.20.140">
    <property type="entry name" value="Metal-dependent hydrolases"/>
    <property type="match status" value="1"/>
</dbReference>
<dbReference type="InterPro" id="IPR006680">
    <property type="entry name" value="Amidohydro-rel"/>
</dbReference>
<accession>A0A6N7Z2H1</accession>
<reference evidence="3 4" key="1">
    <citation type="submission" date="2019-11" db="EMBL/GenBank/DDBJ databases">
        <title>Draft genome of Amycolatopsis RM579.</title>
        <authorList>
            <person name="Duangmal K."/>
            <person name="Mingma R."/>
        </authorList>
    </citation>
    <scope>NUCLEOTIDE SEQUENCE [LARGE SCALE GENOMIC DNA]</scope>
    <source>
        <strain evidence="3 4">RM579</strain>
    </source>
</reference>
<name>A0A6N7Z2H1_9PSEU</name>
<protein>
    <submittedName>
        <fullName evidence="3">Amidohydrolase family protein</fullName>
    </submittedName>
</protein>
<keyword evidence="1" id="KW-0456">Lyase</keyword>
<dbReference type="OrthoDB" id="8673173at2"/>
<dbReference type="InterPro" id="IPR032466">
    <property type="entry name" value="Metal_Hydrolase"/>
</dbReference>
<proteinExistence type="predicted"/>
<dbReference type="GO" id="GO:0016787">
    <property type="term" value="F:hydrolase activity"/>
    <property type="evidence" value="ECO:0007669"/>
    <property type="project" value="UniProtKB-KW"/>
</dbReference>
<dbReference type="SUPFAM" id="SSF51556">
    <property type="entry name" value="Metallo-dependent hydrolases"/>
    <property type="match status" value="1"/>
</dbReference>
<feature type="domain" description="Amidohydrolase-related" evidence="2">
    <location>
        <begin position="58"/>
        <end position="338"/>
    </location>
</feature>